<dbReference type="Pfam" id="PF00501">
    <property type="entry name" value="AMP-binding"/>
    <property type="match status" value="1"/>
</dbReference>
<dbReference type="Pfam" id="PF23562">
    <property type="entry name" value="AMP-binding_C_3"/>
    <property type="match status" value="1"/>
</dbReference>
<dbReference type="AlphaFoldDB" id="A0A178M754"/>
<keyword evidence="2" id="KW-0276">Fatty acid metabolism</keyword>
<dbReference type="InterPro" id="IPR020845">
    <property type="entry name" value="AMP-binding_CS"/>
</dbReference>
<dbReference type="CDD" id="cd17641">
    <property type="entry name" value="LC_FACS_bac1"/>
    <property type="match status" value="1"/>
</dbReference>
<protein>
    <recommendedName>
        <fullName evidence="4">Acyl-CoA synthetase</fullName>
    </recommendedName>
</protein>
<dbReference type="OrthoDB" id="9781737at2"/>
<dbReference type="GO" id="GO:0016020">
    <property type="term" value="C:membrane"/>
    <property type="evidence" value="ECO:0007669"/>
    <property type="project" value="TreeGrafter"/>
</dbReference>
<organism evidence="6 7">
    <name type="scientific">Chloroflexus islandicus</name>
    <dbReference type="NCBI Taxonomy" id="1707952"/>
    <lineage>
        <taxon>Bacteria</taxon>
        <taxon>Bacillati</taxon>
        <taxon>Chloroflexota</taxon>
        <taxon>Chloroflexia</taxon>
        <taxon>Chloroflexales</taxon>
        <taxon>Chloroflexineae</taxon>
        <taxon>Chloroflexaceae</taxon>
        <taxon>Chloroflexus</taxon>
    </lineage>
</organism>
<dbReference type="PANTHER" id="PTHR43272:SF32">
    <property type="entry name" value="AMP-DEPENDENT SYNTHETASE_LIGASE DOMAIN-CONTAINING PROTEIN"/>
    <property type="match status" value="1"/>
</dbReference>
<evidence type="ECO:0000256" key="4">
    <source>
        <dbReference type="ARBA" id="ARBA00032875"/>
    </source>
</evidence>
<accession>A0A178M754</accession>
<feature type="domain" description="AMP-dependent synthetase/ligase" evidence="5">
    <location>
        <begin position="14"/>
        <end position="431"/>
    </location>
</feature>
<dbReference type="GO" id="GO:0004467">
    <property type="term" value="F:long-chain fatty acid-CoA ligase activity"/>
    <property type="evidence" value="ECO:0007669"/>
    <property type="project" value="TreeGrafter"/>
</dbReference>
<gene>
    <name evidence="6" type="ORF">A6A03_16405</name>
</gene>
<dbReference type="Gene3D" id="3.40.50.12780">
    <property type="entry name" value="N-terminal domain of ligase-like"/>
    <property type="match status" value="1"/>
</dbReference>
<evidence type="ECO:0000256" key="1">
    <source>
        <dbReference type="ARBA" id="ARBA00022598"/>
    </source>
</evidence>
<dbReference type="RefSeq" id="WP_066789038.1">
    <property type="nucleotide sequence ID" value="NZ_LWQS01000064.1"/>
</dbReference>
<reference evidence="6 7" key="1">
    <citation type="submission" date="2016-04" db="EMBL/GenBank/DDBJ databases">
        <title>Chloroflexus islandicus sp. nov., a thermophilic filamentous anoxygenic phototrophic bacterium from geyser Strokkur (Iceland).</title>
        <authorList>
            <person name="Gaisin V.A."/>
            <person name="Kalashnikov A.M."/>
            <person name="Sukhacheva M.V."/>
            <person name="Grouzdev D.S."/>
            <person name="Ivanov T.M."/>
            <person name="Kuznetsov B."/>
            <person name="Gorlenko V.M."/>
        </authorList>
    </citation>
    <scope>NUCLEOTIDE SEQUENCE [LARGE SCALE GENOMIC DNA]</scope>
    <source>
        <strain evidence="7">isl-2</strain>
    </source>
</reference>
<keyword evidence="3" id="KW-0443">Lipid metabolism</keyword>
<evidence type="ECO:0000259" key="5">
    <source>
        <dbReference type="Pfam" id="PF00501"/>
    </source>
</evidence>
<dbReference type="InterPro" id="IPR042099">
    <property type="entry name" value="ANL_N_sf"/>
</dbReference>
<comment type="caution">
    <text evidence="6">The sequence shown here is derived from an EMBL/GenBank/DDBJ whole genome shotgun (WGS) entry which is preliminary data.</text>
</comment>
<evidence type="ECO:0000313" key="6">
    <source>
        <dbReference type="EMBL" id="OAN44601.1"/>
    </source>
</evidence>
<dbReference type="STRING" id="1707952.A6A03_16405"/>
<keyword evidence="7" id="KW-1185">Reference proteome</keyword>
<sequence length="649" mass="73041">MIQIPETTLPRLLFQNAERFGDKVALREKDFGIWQTVTWRQFAEHVRAFAMGLHALGVRRGDVIAIIGDNRPEWLYAEFAAQTIGAMSIGVYQDSVAEEVYYILSAAEARVIVVEDQEQVDKIIEIWPRLEGVLKVIYYEPKGMRNYQQPYLAHFPDIEEQGRAYDRAHPGLFEAELAAGKPDDVAILSTTSGTTGKPKLAMLTHRNLISQGAGLLSVDPLGPDDEFVSFLPLAWVGEQMVTVAAGMQCGFTINFPESASTVQENIREIGPRVMFSPPRIWENMLSQVQVKVQDSTRLKRALFEWAMKQGYAMADARFSGKQPDLGLRLRYWLARITVFEMLKDHLGLRFLKRAYTGGAALGPDVFRFYHAIGVNLKQVYGQTESSGLSVIHRDGQIKFQTVGTPLPNTEIRIAENGEILVKSPSVFVGYYKNPEATAEALEDGWLHSGDAGYFDEDGHLIVIDRAKDVMTLHDGTKFSPQFIENKLKFSPYIKEAVVFGGDWPFVTAMINIDFANVGKWAENAQISYTTYTDLAQKPQVYALIRKDVERANADLPPAARIRRFLLLHKELDADDGELTRTRKVRRRLVAQRYQEIVDALYGDQDMLEIETTITYQDGRTALIKTRLRIEELHDPAAPAPAPAARAVAR</sequence>
<keyword evidence="1 6" id="KW-0436">Ligase</keyword>
<evidence type="ECO:0000256" key="2">
    <source>
        <dbReference type="ARBA" id="ARBA00022832"/>
    </source>
</evidence>
<evidence type="ECO:0000313" key="7">
    <source>
        <dbReference type="Proteomes" id="UP000078287"/>
    </source>
</evidence>
<dbReference type="Proteomes" id="UP000078287">
    <property type="component" value="Unassembled WGS sequence"/>
</dbReference>
<evidence type="ECO:0000256" key="3">
    <source>
        <dbReference type="ARBA" id="ARBA00023098"/>
    </source>
</evidence>
<dbReference type="EMBL" id="LWQS01000064">
    <property type="protein sequence ID" value="OAN44601.1"/>
    <property type="molecule type" value="Genomic_DNA"/>
</dbReference>
<dbReference type="PROSITE" id="PS00455">
    <property type="entry name" value="AMP_BINDING"/>
    <property type="match status" value="1"/>
</dbReference>
<dbReference type="InterPro" id="IPR000873">
    <property type="entry name" value="AMP-dep_synth/lig_dom"/>
</dbReference>
<name>A0A178M754_9CHLR</name>
<dbReference type="PANTHER" id="PTHR43272">
    <property type="entry name" value="LONG-CHAIN-FATTY-ACID--COA LIGASE"/>
    <property type="match status" value="1"/>
</dbReference>
<dbReference type="SUPFAM" id="SSF56801">
    <property type="entry name" value="Acetyl-CoA synthetase-like"/>
    <property type="match status" value="1"/>
</dbReference>
<proteinExistence type="predicted"/>